<keyword evidence="1" id="KW-0472">Membrane</keyword>
<reference evidence="2" key="1">
    <citation type="submission" date="2022-10" db="EMBL/GenBank/DDBJ databases">
        <authorList>
            <person name="Botero Cardona J."/>
        </authorList>
    </citation>
    <scope>NUCLEOTIDE SEQUENCE</scope>
    <source>
        <strain evidence="2">R-53529</strain>
    </source>
</reference>
<evidence type="ECO:0000313" key="2">
    <source>
        <dbReference type="EMBL" id="CAI3924647.1"/>
    </source>
</evidence>
<feature type="transmembrane region" description="Helical" evidence="1">
    <location>
        <begin position="169"/>
        <end position="190"/>
    </location>
</feature>
<dbReference type="EMBL" id="CAMXCS010000001">
    <property type="protein sequence ID" value="CAI3924647.1"/>
    <property type="molecule type" value="Genomic_DNA"/>
</dbReference>
<gene>
    <name evidence="2" type="ORF">R53529_LOCUS152</name>
</gene>
<keyword evidence="1" id="KW-1133">Transmembrane helix</keyword>
<feature type="transmembrane region" description="Helical" evidence="1">
    <location>
        <begin position="357"/>
        <end position="375"/>
    </location>
</feature>
<protein>
    <submittedName>
        <fullName evidence="2">Uncharacterized protein</fullName>
    </submittedName>
</protein>
<comment type="caution">
    <text evidence="2">The sequence shown here is derived from an EMBL/GenBank/DDBJ whole genome shotgun (WGS) entry which is preliminary data.</text>
</comment>
<feature type="transmembrane region" description="Helical" evidence="1">
    <location>
        <begin position="77"/>
        <end position="101"/>
    </location>
</feature>
<name>A0ABN8W4L5_9PROT</name>
<feature type="transmembrane region" description="Helical" evidence="1">
    <location>
        <begin position="331"/>
        <end position="350"/>
    </location>
</feature>
<evidence type="ECO:0000313" key="3">
    <source>
        <dbReference type="Proteomes" id="UP001154259"/>
    </source>
</evidence>
<keyword evidence="1" id="KW-0812">Transmembrane</keyword>
<feature type="transmembrane region" description="Helical" evidence="1">
    <location>
        <begin position="202"/>
        <end position="220"/>
    </location>
</feature>
<feature type="transmembrane region" description="Helical" evidence="1">
    <location>
        <begin position="270"/>
        <end position="291"/>
    </location>
</feature>
<accession>A0ABN8W4L5</accession>
<proteinExistence type="predicted"/>
<dbReference type="RefSeq" id="WP_271788608.1">
    <property type="nucleotide sequence ID" value="NZ_CAMXCM010000003.1"/>
</dbReference>
<feature type="transmembrane region" description="Helical" evidence="1">
    <location>
        <begin position="303"/>
        <end position="325"/>
    </location>
</feature>
<evidence type="ECO:0000256" key="1">
    <source>
        <dbReference type="SAM" id="Phobius"/>
    </source>
</evidence>
<dbReference type="Proteomes" id="UP001154259">
    <property type="component" value="Unassembled WGS sequence"/>
</dbReference>
<keyword evidence="3" id="KW-1185">Reference proteome</keyword>
<organism evidence="2 3">
    <name type="scientific">Commensalibacter communis</name>
    <dbReference type="NCBI Taxonomy" id="2972786"/>
    <lineage>
        <taxon>Bacteria</taxon>
        <taxon>Pseudomonadati</taxon>
        <taxon>Pseudomonadota</taxon>
        <taxon>Alphaproteobacteria</taxon>
        <taxon>Acetobacterales</taxon>
        <taxon>Acetobacteraceae</taxon>
    </lineage>
</organism>
<sequence length="418" mass="48899">MTMIKEYFKQQNVQTFALLLFVALIHLTRSPEVLIDSRFWAEEGGFFTNAWVMPPLKALFFSYGGYLNLPVNAATLIARWCIPLIYAPYVTMGIGVLFQLLPTYLLLTARDKWLSSFKIRLLLALLLLFVPESLEISLQSLHIQFQLTLAAAITLILDTDSRHQRYFKISILLLTALSGVMSITLLPLYLLRCLLDKELLRFEQFIILLIGNVIQFSCFYESFHDRKYYFSMTDFLSIFFAKDLYIPFFGNNSLSNSYLLYLQSLIKAQQIPIFACSVSIFVLLTIVYCFYKYPNTRLASYLLSYNLLNLALVTFGAIGPSYWFFEPYFNQRYAFINQSLMCVLLTYFIYTLPKKGRYICGLLSVWLLIINYHNYYHFVSHSYGVTPWREQVKLWKQTPNIKIEIWPKGWFVKLPVTH</sequence>